<dbReference type="GO" id="GO:0003862">
    <property type="term" value="F:3-isopropylmalate dehydrogenase activity"/>
    <property type="evidence" value="ECO:0007669"/>
    <property type="project" value="UniProtKB-EC"/>
</dbReference>
<dbReference type="InterPro" id="IPR024084">
    <property type="entry name" value="IsoPropMal-DH-like_dom"/>
</dbReference>
<dbReference type="Pfam" id="PF00180">
    <property type="entry name" value="Iso_dh"/>
    <property type="match status" value="1"/>
</dbReference>
<dbReference type="SMART" id="SM01329">
    <property type="entry name" value="Iso_dh"/>
    <property type="match status" value="1"/>
</dbReference>
<evidence type="ECO:0000256" key="7">
    <source>
        <dbReference type="ARBA" id="ARBA00022723"/>
    </source>
</evidence>
<dbReference type="Gene3D" id="3.40.718.10">
    <property type="entry name" value="Isopropylmalate Dehydrogenase"/>
    <property type="match status" value="1"/>
</dbReference>
<dbReference type="GO" id="GO:0009098">
    <property type="term" value="P:L-leucine biosynthetic process"/>
    <property type="evidence" value="ECO:0007669"/>
    <property type="project" value="UniProtKB-KW"/>
</dbReference>
<dbReference type="PANTHER" id="PTHR42979">
    <property type="entry name" value="3-ISOPROPYLMALATE DEHYDROGENASE"/>
    <property type="match status" value="1"/>
</dbReference>
<reference evidence="14" key="1">
    <citation type="submission" date="2018-05" db="EMBL/GenBank/DDBJ databases">
        <authorList>
            <person name="Lanie J.A."/>
            <person name="Ng W.-L."/>
            <person name="Kazmierczak K.M."/>
            <person name="Andrzejewski T.M."/>
            <person name="Davidsen T.M."/>
            <person name="Wayne K.J."/>
            <person name="Tettelin H."/>
            <person name="Glass J.I."/>
            <person name="Rusch D."/>
            <person name="Podicherti R."/>
            <person name="Tsui H.-C.T."/>
            <person name="Winkler M.E."/>
        </authorList>
    </citation>
    <scope>NUCLEOTIDE SEQUENCE</scope>
</reference>
<dbReference type="AlphaFoldDB" id="A0A381S7E4"/>
<dbReference type="PANTHER" id="PTHR42979:SF1">
    <property type="entry name" value="3-ISOPROPYLMALATE DEHYDROGENASE"/>
    <property type="match status" value="1"/>
</dbReference>
<evidence type="ECO:0000256" key="12">
    <source>
        <dbReference type="ARBA" id="ARBA00023304"/>
    </source>
</evidence>
<evidence type="ECO:0000256" key="10">
    <source>
        <dbReference type="ARBA" id="ARBA00023027"/>
    </source>
</evidence>
<name>A0A381S7E4_9ZZZZ</name>
<evidence type="ECO:0000256" key="2">
    <source>
        <dbReference type="ARBA" id="ARBA00001946"/>
    </source>
</evidence>
<accession>A0A381S7E4</accession>
<protein>
    <recommendedName>
        <fullName evidence="4">3-isopropylmalate dehydrogenase</fullName>
        <ecNumber evidence="4">1.1.1.85</ecNumber>
    </recommendedName>
</protein>
<comment type="cofactor">
    <cofactor evidence="2">
        <name>Mg(2+)</name>
        <dbReference type="ChEBI" id="CHEBI:18420"/>
    </cofactor>
</comment>
<evidence type="ECO:0000256" key="1">
    <source>
        <dbReference type="ARBA" id="ARBA00001936"/>
    </source>
</evidence>
<evidence type="ECO:0000256" key="11">
    <source>
        <dbReference type="ARBA" id="ARBA00023211"/>
    </source>
</evidence>
<dbReference type="NCBIfam" id="TIGR00169">
    <property type="entry name" value="leuB"/>
    <property type="match status" value="1"/>
</dbReference>
<dbReference type="GO" id="GO:0051287">
    <property type="term" value="F:NAD binding"/>
    <property type="evidence" value="ECO:0007669"/>
    <property type="project" value="InterPro"/>
</dbReference>
<keyword evidence="6" id="KW-0028">Amino-acid biosynthesis</keyword>
<keyword evidence="5" id="KW-0432">Leucine biosynthesis</keyword>
<evidence type="ECO:0000256" key="4">
    <source>
        <dbReference type="ARBA" id="ARBA00013101"/>
    </source>
</evidence>
<evidence type="ECO:0000256" key="3">
    <source>
        <dbReference type="ARBA" id="ARBA00011738"/>
    </source>
</evidence>
<gene>
    <name evidence="14" type="ORF">METZ01_LOCUS52092</name>
</gene>
<evidence type="ECO:0000259" key="13">
    <source>
        <dbReference type="SMART" id="SM01329"/>
    </source>
</evidence>
<proteinExistence type="predicted"/>
<keyword evidence="7" id="KW-0479">Metal-binding</keyword>
<keyword evidence="8" id="KW-0460">Magnesium</keyword>
<comment type="cofactor">
    <cofactor evidence="1">
        <name>Mn(2+)</name>
        <dbReference type="ChEBI" id="CHEBI:29035"/>
    </cofactor>
</comment>
<dbReference type="FunFam" id="3.40.718.10:FF:000006">
    <property type="entry name" value="3-isopropylmalate dehydrogenase"/>
    <property type="match status" value="1"/>
</dbReference>
<organism evidence="14">
    <name type="scientific">marine metagenome</name>
    <dbReference type="NCBI Taxonomy" id="408172"/>
    <lineage>
        <taxon>unclassified sequences</taxon>
        <taxon>metagenomes</taxon>
        <taxon>ecological metagenomes</taxon>
    </lineage>
</organism>
<evidence type="ECO:0000256" key="5">
    <source>
        <dbReference type="ARBA" id="ARBA00022430"/>
    </source>
</evidence>
<dbReference type="GO" id="GO:0005829">
    <property type="term" value="C:cytosol"/>
    <property type="evidence" value="ECO:0007669"/>
    <property type="project" value="TreeGrafter"/>
</dbReference>
<dbReference type="EC" id="1.1.1.85" evidence="4"/>
<feature type="domain" description="Isopropylmalate dehydrogenase-like" evidence="13">
    <location>
        <begin position="1"/>
        <end position="341"/>
    </location>
</feature>
<dbReference type="InterPro" id="IPR004429">
    <property type="entry name" value="Isopropylmalate_DH"/>
</dbReference>
<keyword evidence="12" id="KW-0100">Branched-chain amino acid biosynthesis</keyword>
<dbReference type="EMBL" id="UINC01002683">
    <property type="protein sequence ID" value="SUZ99238.1"/>
    <property type="molecule type" value="Genomic_DNA"/>
</dbReference>
<dbReference type="GO" id="GO:0000287">
    <property type="term" value="F:magnesium ion binding"/>
    <property type="evidence" value="ECO:0007669"/>
    <property type="project" value="InterPro"/>
</dbReference>
<keyword evidence="9" id="KW-0560">Oxidoreductase</keyword>
<dbReference type="InterPro" id="IPR019818">
    <property type="entry name" value="IsoCit/isopropylmalate_DH_CS"/>
</dbReference>
<comment type="subunit">
    <text evidence="3">Homodimer.</text>
</comment>
<evidence type="ECO:0000256" key="8">
    <source>
        <dbReference type="ARBA" id="ARBA00022842"/>
    </source>
</evidence>
<keyword evidence="11" id="KW-0464">Manganese</keyword>
<sequence length="347" mass="37845">MGEALRLLEEIEPSLEFGIDVQEDLLHGQAWDEYGTFCRDETVTAAKSSDAVLVGAVGGEKWDNILPEGKPEEKDGLMRLRKELGVFAGLRPAWASESLLSTTSFKAEYIEGVDILVLRELCGGTFFSDPRGVTTIDNGQQRGVDTTVYTTDEIVRHAKVGFELARRRRKNLVSVDKANVMESGVLWRKVVTDLSKEFPDVNLRHLYADNCAYQLAKNPTQFDVILTDNLFGDLLSDLAGALTGSLGMLPSASLNSLTNDPAMDAPGIYEPVHGTAPDIAGQGIVNPLGMFLSVGMMFEYGFGYPGTAEKLRSSVETALSKGIRTRDIGGNASTREMTDAVIQAWRE</sequence>
<dbReference type="PROSITE" id="PS00470">
    <property type="entry name" value="IDH_IMDH"/>
    <property type="match status" value="1"/>
</dbReference>
<evidence type="ECO:0000256" key="6">
    <source>
        <dbReference type="ARBA" id="ARBA00022605"/>
    </source>
</evidence>
<keyword evidence="10" id="KW-0520">NAD</keyword>
<dbReference type="SUPFAM" id="SSF53659">
    <property type="entry name" value="Isocitrate/Isopropylmalate dehydrogenase-like"/>
    <property type="match status" value="1"/>
</dbReference>
<evidence type="ECO:0000256" key="9">
    <source>
        <dbReference type="ARBA" id="ARBA00023002"/>
    </source>
</evidence>
<evidence type="ECO:0000313" key="14">
    <source>
        <dbReference type="EMBL" id="SUZ99238.1"/>
    </source>
</evidence>